<dbReference type="InterPro" id="IPR036691">
    <property type="entry name" value="Endo/exonu/phosph_ase_sf"/>
</dbReference>
<proteinExistence type="inferred from homology"/>
<accession>A0ABY1NEV2</accession>
<dbReference type="SUPFAM" id="SSF56219">
    <property type="entry name" value="DNase I-like"/>
    <property type="match status" value="1"/>
</dbReference>
<name>A0ABY1NEV2_9BACT</name>
<dbReference type="PROSITE" id="PS51435">
    <property type="entry name" value="AP_NUCLEASE_F1_4"/>
    <property type="match status" value="1"/>
</dbReference>
<dbReference type="InterPro" id="IPR004808">
    <property type="entry name" value="AP_endonuc_1"/>
</dbReference>
<organism evidence="7 8">
    <name type="scientific">Desulfurobacterium pacificum</name>
    <dbReference type="NCBI Taxonomy" id="240166"/>
    <lineage>
        <taxon>Bacteria</taxon>
        <taxon>Pseudomonadati</taxon>
        <taxon>Aquificota</taxon>
        <taxon>Aquificia</taxon>
        <taxon>Desulfurobacteriales</taxon>
        <taxon>Desulfurobacteriaceae</taxon>
        <taxon>Desulfurobacterium</taxon>
    </lineage>
</organism>
<dbReference type="InterPro" id="IPR005135">
    <property type="entry name" value="Endo/exonuclease/phosphatase"/>
</dbReference>
<comment type="cofactor">
    <cofactor evidence="1">
        <name>Mg(2+)</name>
        <dbReference type="ChEBI" id="CHEBI:18420"/>
    </cofactor>
</comment>
<dbReference type="PANTHER" id="PTHR43250">
    <property type="entry name" value="EXODEOXYRIBONUCLEASE III"/>
    <property type="match status" value="1"/>
</dbReference>
<evidence type="ECO:0000256" key="4">
    <source>
        <dbReference type="ARBA" id="ARBA00022801"/>
    </source>
</evidence>
<keyword evidence="4" id="KW-0378">Hydrolase</keyword>
<keyword evidence="5" id="KW-0460">Magnesium</keyword>
<evidence type="ECO:0000313" key="8">
    <source>
        <dbReference type="Proteomes" id="UP001157911"/>
    </source>
</evidence>
<dbReference type="RefSeq" id="WP_283399854.1">
    <property type="nucleotide sequence ID" value="NZ_FXUB01000001.1"/>
</dbReference>
<comment type="similarity">
    <text evidence="2">Belongs to the DNA repair enzymes AP/ExoA family.</text>
</comment>
<dbReference type="EMBL" id="FXUB01000001">
    <property type="protein sequence ID" value="SMP06180.1"/>
    <property type="molecule type" value="Genomic_DNA"/>
</dbReference>
<reference evidence="7 8" key="1">
    <citation type="submission" date="2017-05" db="EMBL/GenBank/DDBJ databases">
        <authorList>
            <person name="Varghese N."/>
            <person name="Submissions S."/>
        </authorList>
    </citation>
    <scope>NUCLEOTIDE SEQUENCE [LARGE SCALE GENOMIC DNA]</scope>
    <source>
        <strain evidence="7 8">DSM 15522</strain>
    </source>
</reference>
<dbReference type="Proteomes" id="UP001157911">
    <property type="component" value="Unassembled WGS sequence"/>
</dbReference>
<dbReference type="Gene3D" id="3.60.10.10">
    <property type="entry name" value="Endonuclease/exonuclease/phosphatase"/>
    <property type="match status" value="1"/>
</dbReference>
<gene>
    <name evidence="7" type="ORF">SAMN06265339_0348</name>
</gene>
<dbReference type="NCBIfam" id="TIGR00195">
    <property type="entry name" value="exoDNase_III"/>
    <property type="match status" value="1"/>
</dbReference>
<evidence type="ECO:0000313" key="7">
    <source>
        <dbReference type="EMBL" id="SMP06180.1"/>
    </source>
</evidence>
<dbReference type="NCBIfam" id="TIGR00633">
    <property type="entry name" value="xth"/>
    <property type="match status" value="1"/>
</dbReference>
<comment type="caution">
    <text evidence="7">The sequence shown here is derived from an EMBL/GenBank/DDBJ whole genome shotgun (WGS) entry which is preliminary data.</text>
</comment>
<evidence type="ECO:0000259" key="6">
    <source>
        <dbReference type="Pfam" id="PF03372"/>
    </source>
</evidence>
<dbReference type="InterPro" id="IPR037493">
    <property type="entry name" value="ExoIII-like"/>
</dbReference>
<dbReference type="PANTHER" id="PTHR43250:SF2">
    <property type="entry name" value="EXODEOXYRIBONUCLEASE III"/>
    <property type="match status" value="1"/>
</dbReference>
<sequence length="259" mass="30191">MIKVATWNVNSIRARLNYVLDWLKETKTDVLSMQETKVEDHLFPELEFKNAGYHVYYYGQKAYNGVATCSKEKAVKVIKGWGDDEDDEKRVITVKLPELSIVNVYAPRGGEKGTERHAFKIYFFARLKLFLQENFSPDEPLCVVGDMNVARDEKDVFDPIIWKDRPGFMDEEREAFEDLLSFGLYDLFREKHPDRIQYTWWDIETGAFSQNRGLRIDYILVTKPLLEKAVQVDVDINARKKKKGILPSDHAPVWATFNI</sequence>
<keyword evidence="8" id="KW-1185">Reference proteome</keyword>
<evidence type="ECO:0000256" key="2">
    <source>
        <dbReference type="ARBA" id="ARBA00007092"/>
    </source>
</evidence>
<protein>
    <submittedName>
        <fullName evidence="7">Exodeoxyribonuclease-3</fullName>
    </submittedName>
</protein>
<evidence type="ECO:0000256" key="3">
    <source>
        <dbReference type="ARBA" id="ARBA00022723"/>
    </source>
</evidence>
<dbReference type="CDD" id="cd09086">
    <property type="entry name" value="ExoIII-like_AP-endo"/>
    <property type="match status" value="1"/>
</dbReference>
<evidence type="ECO:0000256" key="1">
    <source>
        <dbReference type="ARBA" id="ARBA00001946"/>
    </source>
</evidence>
<keyword evidence="3" id="KW-0479">Metal-binding</keyword>
<evidence type="ECO:0000256" key="5">
    <source>
        <dbReference type="ARBA" id="ARBA00022842"/>
    </source>
</evidence>
<dbReference type="Pfam" id="PF03372">
    <property type="entry name" value="Exo_endo_phos"/>
    <property type="match status" value="1"/>
</dbReference>
<feature type="domain" description="Endonuclease/exonuclease/phosphatase" evidence="6">
    <location>
        <begin position="5"/>
        <end position="250"/>
    </location>
</feature>